<dbReference type="EC" id="6.1.1.1" evidence="9"/>
<dbReference type="PROSITE" id="PS50889">
    <property type="entry name" value="S4"/>
    <property type="match status" value="1"/>
</dbReference>
<keyword evidence="6 9" id="KW-0648">Protein biosynthesis</keyword>
<dbReference type="PRINTS" id="PR01040">
    <property type="entry name" value="TRNASYNTHTYR"/>
</dbReference>
<evidence type="ECO:0000256" key="7">
    <source>
        <dbReference type="ARBA" id="ARBA00023146"/>
    </source>
</evidence>
<dbReference type="Gene3D" id="1.10.240.10">
    <property type="entry name" value="Tyrosyl-Transfer RNA Synthetase"/>
    <property type="match status" value="1"/>
</dbReference>
<evidence type="ECO:0000256" key="10">
    <source>
        <dbReference type="PROSITE-ProRule" id="PRU00182"/>
    </source>
</evidence>
<proteinExistence type="inferred from homology"/>
<evidence type="ECO:0000256" key="1">
    <source>
        <dbReference type="ARBA" id="ARBA00022490"/>
    </source>
</evidence>
<keyword evidence="4 9" id="KW-0067">ATP-binding</keyword>
<dbReference type="SUPFAM" id="SSF55174">
    <property type="entry name" value="Alpha-L RNA-binding motif"/>
    <property type="match status" value="1"/>
</dbReference>
<dbReference type="NCBIfam" id="TIGR00234">
    <property type="entry name" value="tyrS"/>
    <property type="match status" value="1"/>
</dbReference>
<accession>A0ABT6NIL3</accession>
<comment type="function">
    <text evidence="9">Catalyzes the attachment of tyrosine to tRNA(Tyr) in a two-step reaction: tyrosine is first activated by ATP to form Tyr-AMP and then transferred to the acceptor end of tRNA(Tyr).</text>
</comment>
<dbReference type="Pfam" id="PF00579">
    <property type="entry name" value="tRNA-synt_1b"/>
    <property type="match status" value="1"/>
</dbReference>
<feature type="binding site" evidence="9">
    <location>
        <position position="262"/>
    </location>
    <ligand>
        <name>ATP</name>
        <dbReference type="ChEBI" id="CHEBI:30616"/>
    </ligand>
</feature>
<keyword evidence="5 10" id="KW-0694">RNA-binding</keyword>
<name>A0ABT6NIL3_9BACT</name>
<dbReference type="PANTHER" id="PTHR11766:SF1">
    <property type="entry name" value="TYROSINE--TRNA LIGASE"/>
    <property type="match status" value="1"/>
</dbReference>
<protein>
    <recommendedName>
        <fullName evidence="9">Tyrosine--tRNA ligase</fullName>
        <ecNumber evidence="9">6.1.1.1</ecNumber>
    </recommendedName>
    <alternativeName>
        <fullName evidence="9">Tyrosyl-tRNA synthetase</fullName>
        <shortName evidence="9">TyrRS</shortName>
    </alternativeName>
</protein>
<dbReference type="SUPFAM" id="SSF52374">
    <property type="entry name" value="Nucleotidylyl transferase"/>
    <property type="match status" value="1"/>
</dbReference>
<dbReference type="HAMAP" id="MF_02007">
    <property type="entry name" value="Tyr_tRNA_synth_type2"/>
    <property type="match status" value="1"/>
</dbReference>
<feature type="short sequence motif" description="'KMSKS' region" evidence="9">
    <location>
        <begin position="259"/>
        <end position="263"/>
    </location>
</feature>
<dbReference type="EMBL" id="JARZHI010000001">
    <property type="protein sequence ID" value="MDI1428153.1"/>
    <property type="molecule type" value="Genomic_DNA"/>
</dbReference>
<evidence type="ECO:0000256" key="5">
    <source>
        <dbReference type="ARBA" id="ARBA00022884"/>
    </source>
</evidence>
<feature type="short sequence motif" description="'HIGH' region" evidence="9">
    <location>
        <begin position="67"/>
        <end position="76"/>
    </location>
</feature>
<evidence type="ECO:0000259" key="11">
    <source>
        <dbReference type="Pfam" id="PF01479"/>
    </source>
</evidence>
<evidence type="ECO:0000256" key="8">
    <source>
        <dbReference type="ARBA" id="ARBA00048248"/>
    </source>
</evidence>
<dbReference type="GO" id="GO:0004831">
    <property type="term" value="F:tyrosine-tRNA ligase activity"/>
    <property type="evidence" value="ECO:0007669"/>
    <property type="project" value="UniProtKB-EC"/>
</dbReference>
<dbReference type="InterPro" id="IPR002305">
    <property type="entry name" value="aa-tRNA-synth_Ic"/>
</dbReference>
<evidence type="ECO:0000256" key="3">
    <source>
        <dbReference type="ARBA" id="ARBA00022741"/>
    </source>
</evidence>
<evidence type="ECO:0000256" key="2">
    <source>
        <dbReference type="ARBA" id="ARBA00022598"/>
    </source>
</evidence>
<dbReference type="InterPro" id="IPR024088">
    <property type="entry name" value="Tyr-tRNA-ligase_bac-type"/>
</dbReference>
<reference evidence="12 13" key="1">
    <citation type="submission" date="2023-04" db="EMBL/GenBank/DDBJ databases">
        <title>The genome sequence of Polyangium sorediatum DSM14670.</title>
        <authorList>
            <person name="Zhang X."/>
        </authorList>
    </citation>
    <scope>NUCLEOTIDE SEQUENCE [LARGE SCALE GENOMIC DNA]</scope>
    <source>
        <strain evidence="12 13">DSM 14670</strain>
    </source>
</reference>
<keyword evidence="7 9" id="KW-0030">Aminoacyl-tRNA synthetase</keyword>
<dbReference type="CDD" id="cd00805">
    <property type="entry name" value="TyrRS_core"/>
    <property type="match status" value="1"/>
</dbReference>
<dbReference type="PANTHER" id="PTHR11766">
    <property type="entry name" value="TYROSYL-TRNA SYNTHETASE"/>
    <property type="match status" value="1"/>
</dbReference>
<keyword evidence="3 9" id="KW-0547">Nucleotide-binding</keyword>
<comment type="similarity">
    <text evidence="9">Belongs to the class-I aminoacyl-tRNA synthetase family. TyrS type 2 subfamily.</text>
</comment>
<dbReference type="InterPro" id="IPR002307">
    <property type="entry name" value="Tyr-tRNA-ligase"/>
</dbReference>
<dbReference type="Gene3D" id="3.10.290.10">
    <property type="entry name" value="RNA-binding S4 domain"/>
    <property type="match status" value="1"/>
</dbReference>
<feature type="domain" description="RNA-binding S4" evidence="11">
    <location>
        <begin position="370"/>
        <end position="413"/>
    </location>
</feature>
<dbReference type="InterPro" id="IPR036986">
    <property type="entry name" value="S4_RNA-bd_sf"/>
</dbReference>
<dbReference type="InterPro" id="IPR002942">
    <property type="entry name" value="S4_RNA-bd"/>
</dbReference>
<dbReference type="Pfam" id="PF01479">
    <property type="entry name" value="S4"/>
    <property type="match status" value="1"/>
</dbReference>
<comment type="subunit">
    <text evidence="9">Homodimer.</text>
</comment>
<organism evidence="12 13">
    <name type="scientific">Polyangium sorediatum</name>
    <dbReference type="NCBI Taxonomy" id="889274"/>
    <lineage>
        <taxon>Bacteria</taxon>
        <taxon>Pseudomonadati</taxon>
        <taxon>Myxococcota</taxon>
        <taxon>Polyangia</taxon>
        <taxon>Polyangiales</taxon>
        <taxon>Polyangiaceae</taxon>
        <taxon>Polyangium</taxon>
    </lineage>
</organism>
<evidence type="ECO:0000256" key="4">
    <source>
        <dbReference type="ARBA" id="ARBA00022840"/>
    </source>
</evidence>
<evidence type="ECO:0000256" key="9">
    <source>
        <dbReference type="HAMAP-Rule" id="MF_02007"/>
    </source>
</evidence>
<dbReference type="Proteomes" id="UP001160301">
    <property type="component" value="Unassembled WGS sequence"/>
</dbReference>
<dbReference type="InterPro" id="IPR014729">
    <property type="entry name" value="Rossmann-like_a/b/a_fold"/>
</dbReference>
<evidence type="ECO:0000313" key="12">
    <source>
        <dbReference type="EMBL" id="MDI1428153.1"/>
    </source>
</evidence>
<dbReference type="Gene3D" id="3.40.50.620">
    <property type="entry name" value="HUPs"/>
    <property type="match status" value="1"/>
</dbReference>
<dbReference type="InterPro" id="IPR024108">
    <property type="entry name" value="Tyr-tRNA-ligase_bac_2"/>
</dbReference>
<evidence type="ECO:0000313" key="13">
    <source>
        <dbReference type="Proteomes" id="UP001160301"/>
    </source>
</evidence>
<keyword evidence="1 9" id="KW-0963">Cytoplasm</keyword>
<comment type="catalytic activity">
    <reaction evidence="8 9">
        <text>tRNA(Tyr) + L-tyrosine + ATP = L-tyrosyl-tRNA(Tyr) + AMP + diphosphate + H(+)</text>
        <dbReference type="Rhea" id="RHEA:10220"/>
        <dbReference type="Rhea" id="RHEA-COMP:9706"/>
        <dbReference type="Rhea" id="RHEA-COMP:9707"/>
        <dbReference type="ChEBI" id="CHEBI:15378"/>
        <dbReference type="ChEBI" id="CHEBI:30616"/>
        <dbReference type="ChEBI" id="CHEBI:33019"/>
        <dbReference type="ChEBI" id="CHEBI:58315"/>
        <dbReference type="ChEBI" id="CHEBI:78442"/>
        <dbReference type="ChEBI" id="CHEBI:78536"/>
        <dbReference type="ChEBI" id="CHEBI:456215"/>
        <dbReference type="EC" id="6.1.1.1"/>
    </reaction>
</comment>
<comment type="caution">
    <text evidence="12">The sequence shown here is derived from an EMBL/GenBank/DDBJ whole genome shotgun (WGS) entry which is preliminary data.</text>
</comment>
<comment type="subcellular location">
    <subcellularLocation>
        <location evidence="9">Cytoplasm</location>
    </subcellularLocation>
</comment>
<keyword evidence="13" id="KW-1185">Reference proteome</keyword>
<keyword evidence="2 9" id="KW-0436">Ligase</keyword>
<sequence length="433" mass="48631">MKRLAKSLFGRVTLAPGAPSGKVRPMLSAERQLEELCRGVVDFHVRAELEERLKEGRPLRIKAGFDPTRPDLHLGHTVLMQKMRQFQELGHQVIFLVGDFTAMVGDPTGKSESRPRLTREEVRAAAETYQAQAFKILDKDKTEVRYNSEWLGKLSPFEIVELGAKYTVARMLERDDFSKRFDGNVPIHIHEFLYPLLQAYDSVVLENDVELGGTDQLFNLLVGRDLMPRYGKRAQIVMTTPILEGTNARVESGKVVGLKMSKSANNYVGVSEPPFEMLQKLMLVDDQVIWRYMELLSSKSNEEIAALREETRAGRNIVEVKEIFAKEIVTRFHDAAAADAALERRRSVAAGGVPDDIEEIKVAAEAESLWIAKALSLAGLVKSTNEGLRLVKSGAVHLDGEVVRDEQQKLERGRRYLVRVGSKNRKFAHLVVG</sequence>
<evidence type="ECO:0000256" key="6">
    <source>
        <dbReference type="ARBA" id="ARBA00022917"/>
    </source>
</evidence>
<gene>
    <name evidence="9 12" type="primary">tyrS</name>
    <name evidence="12" type="ORF">QHF89_01575</name>
</gene>